<evidence type="ECO:0000313" key="2">
    <source>
        <dbReference type="Proteomes" id="UP000439903"/>
    </source>
</evidence>
<proteinExistence type="predicted"/>
<name>A0A8H4ABW3_GIGMA</name>
<keyword evidence="2" id="KW-1185">Reference proteome</keyword>
<protein>
    <submittedName>
        <fullName evidence="1">Uncharacterized protein</fullName>
    </submittedName>
</protein>
<comment type="caution">
    <text evidence="1">The sequence shown here is derived from an EMBL/GenBank/DDBJ whole genome shotgun (WGS) entry which is preliminary data.</text>
</comment>
<dbReference type="SUPFAM" id="SSF81901">
    <property type="entry name" value="HCP-like"/>
    <property type="match status" value="1"/>
</dbReference>
<dbReference type="AlphaFoldDB" id="A0A8H4ABW3"/>
<dbReference type="Gene3D" id="1.25.40.10">
    <property type="entry name" value="Tetratricopeptide repeat domain"/>
    <property type="match status" value="1"/>
</dbReference>
<reference evidence="1 2" key="1">
    <citation type="journal article" date="2019" name="Environ. Microbiol.">
        <title>At the nexus of three kingdoms: the genome of the mycorrhizal fungus Gigaspora margarita provides insights into plant, endobacterial and fungal interactions.</title>
        <authorList>
            <person name="Venice F."/>
            <person name="Ghignone S."/>
            <person name="Salvioli di Fossalunga A."/>
            <person name="Amselem J."/>
            <person name="Novero M."/>
            <person name="Xianan X."/>
            <person name="Sedzielewska Toro K."/>
            <person name="Morin E."/>
            <person name="Lipzen A."/>
            <person name="Grigoriev I.V."/>
            <person name="Henrissat B."/>
            <person name="Martin F.M."/>
            <person name="Bonfante P."/>
        </authorList>
    </citation>
    <scope>NUCLEOTIDE SEQUENCE [LARGE SCALE GENOMIC DNA]</scope>
    <source>
        <strain evidence="1 2">BEG34</strain>
    </source>
</reference>
<sequence length="296" mass="34554">MQYIVQFEESNNKGVVEVDKRIDHLFQIKQEQVEFVLITVLIESQIMCPMSYKKTKNLALYIEAEIDDESIDKKKSDTNILDNSNTEIEKSKIKRKNVPKIRAKKDNKAFIINITKNDVDHGSGTKKDDRKALINYQIHVNIKHVNKMYNIGNCNQDRIYVEKHKYKAFINCQKSTDMSHTNDKCKAFNFFQKSVDMSYIKRTCYKSKEIRKEEAAEIIKGESEDENKIEINNIIKIGDPKKMIEVIWINDVDNSINIISILLNTYLRRTVKQSIEAGKYMKRIEGGTRTLEINSE</sequence>
<dbReference type="EMBL" id="WTPW01000820">
    <property type="protein sequence ID" value="KAF0477072.1"/>
    <property type="molecule type" value="Genomic_DNA"/>
</dbReference>
<dbReference type="Proteomes" id="UP000439903">
    <property type="component" value="Unassembled WGS sequence"/>
</dbReference>
<evidence type="ECO:0000313" key="1">
    <source>
        <dbReference type="EMBL" id="KAF0477072.1"/>
    </source>
</evidence>
<dbReference type="InterPro" id="IPR011990">
    <property type="entry name" value="TPR-like_helical_dom_sf"/>
</dbReference>
<accession>A0A8H4ABW3</accession>
<organism evidence="1 2">
    <name type="scientific">Gigaspora margarita</name>
    <dbReference type="NCBI Taxonomy" id="4874"/>
    <lineage>
        <taxon>Eukaryota</taxon>
        <taxon>Fungi</taxon>
        <taxon>Fungi incertae sedis</taxon>
        <taxon>Mucoromycota</taxon>
        <taxon>Glomeromycotina</taxon>
        <taxon>Glomeromycetes</taxon>
        <taxon>Diversisporales</taxon>
        <taxon>Gigasporaceae</taxon>
        <taxon>Gigaspora</taxon>
    </lineage>
</organism>
<gene>
    <name evidence="1" type="ORF">F8M41_024287</name>
</gene>